<dbReference type="InterPro" id="IPR011049">
    <property type="entry name" value="Serralysin-like_metalloprot_C"/>
</dbReference>
<feature type="domain" description="Peptidase metallopeptidase" evidence="6">
    <location>
        <begin position="27"/>
        <end position="179"/>
    </location>
</feature>
<dbReference type="InterPro" id="IPR024079">
    <property type="entry name" value="MetalloPept_cat_dom_sf"/>
</dbReference>
<keyword evidence="4" id="KW-0964">Secreted</keyword>
<evidence type="ECO:0000313" key="8">
    <source>
        <dbReference type="Proteomes" id="UP000026249"/>
    </source>
</evidence>
<dbReference type="InterPro" id="IPR013858">
    <property type="entry name" value="Peptidase_M10B_C"/>
</dbReference>
<dbReference type="PANTHER" id="PTHR38340:SF1">
    <property type="entry name" value="S-LAYER PROTEIN"/>
    <property type="match status" value="1"/>
</dbReference>
<sequence length="455" mass="47578">MKTFGASGKPVASVDDMAAYLINGPYAPTKFNAQAGDVMTFRVDGLTLAAQELARLAMDVWAEASGLVFVEVTSGFAQIMFDDLDPSGAYSTQQSFNGFTTWAYINIPQSWTNAYGTTIDSYSFQTFIHEAGHALGLGHGGNYNGSINFGSDAVFENDSWQLTVMSYVDQIANPYVIASYAYTITAMIADIEAMEILYGGSVETNTGNSVYGANSNIDGYLGTVFGILYDGDAPDPAFWSGDPVTFTINDDGGIDLLDFSTFHGNQVLNLNEEGISNVGGLIGNMVIGRGSQIENGATGDGDDEIIGNALDNTLNAGGGADVVFAGNGNDTVFGGAQFDILLGGNGADAVIGGNGGDILFGGTGTDRLDGGVGNDWLVGGLGGDTFVFNDLINGARDMILDFRDGLDVIELADTTFGALSFTNMFGGVEINVDGHEIFVAGVFAADLTSDDFNFV</sequence>
<dbReference type="GO" id="GO:0005615">
    <property type="term" value="C:extracellular space"/>
    <property type="evidence" value="ECO:0007669"/>
    <property type="project" value="InterPro"/>
</dbReference>
<comment type="subcellular location">
    <subcellularLocation>
        <location evidence="2">Secreted</location>
    </subcellularLocation>
</comment>
<dbReference type="GO" id="GO:0008270">
    <property type="term" value="F:zinc ion binding"/>
    <property type="evidence" value="ECO:0007669"/>
    <property type="project" value="InterPro"/>
</dbReference>
<reference evidence="7 8" key="1">
    <citation type="submission" date="2014-03" db="EMBL/GenBank/DDBJ databases">
        <title>Draft Genome Sequence of Actibacterium mucosum KCTC 23349, a Marine Alphaproteobacterium with Complex Ionic Requirements Isolated from Mediterranean Seawater at Malvarrosa Beach, Valencia, Spain.</title>
        <authorList>
            <person name="Arahal D.R."/>
            <person name="Shao Z."/>
            <person name="Lai Q."/>
            <person name="Pujalte M.J."/>
        </authorList>
    </citation>
    <scope>NUCLEOTIDE SEQUENCE [LARGE SCALE GENOMIC DNA]</scope>
    <source>
        <strain evidence="7 8">KCTC 23349</strain>
    </source>
</reference>
<keyword evidence="5" id="KW-0677">Repeat</keyword>
<organism evidence="7 8">
    <name type="scientific">Actibacterium mucosum KCTC 23349</name>
    <dbReference type="NCBI Taxonomy" id="1454373"/>
    <lineage>
        <taxon>Bacteria</taxon>
        <taxon>Pseudomonadati</taxon>
        <taxon>Pseudomonadota</taxon>
        <taxon>Alphaproteobacteria</taxon>
        <taxon>Rhodobacterales</taxon>
        <taxon>Roseobacteraceae</taxon>
        <taxon>Actibacterium</taxon>
    </lineage>
</organism>
<evidence type="ECO:0000313" key="7">
    <source>
        <dbReference type="EMBL" id="KAJ57062.1"/>
    </source>
</evidence>
<dbReference type="InterPro" id="IPR006026">
    <property type="entry name" value="Peptidase_Metallo"/>
</dbReference>
<evidence type="ECO:0000256" key="2">
    <source>
        <dbReference type="ARBA" id="ARBA00004613"/>
    </source>
</evidence>
<dbReference type="Proteomes" id="UP000026249">
    <property type="component" value="Unassembled WGS sequence"/>
</dbReference>
<gene>
    <name evidence="7" type="ORF">ACMU_00805</name>
</gene>
<dbReference type="SUPFAM" id="SSF51120">
    <property type="entry name" value="beta-Roll"/>
    <property type="match status" value="2"/>
</dbReference>
<comment type="cofactor">
    <cofactor evidence="1">
        <name>Ca(2+)</name>
        <dbReference type="ChEBI" id="CHEBI:29108"/>
    </cofactor>
</comment>
<dbReference type="Pfam" id="PF00353">
    <property type="entry name" value="HemolysinCabind"/>
    <property type="match status" value="1"/>
</dbReference>
<dbReference type="AlphaFoldDB" id="A0A037ZQD9"/>
<dbReference type="PROSITE" id="PS00330">
    <property type="entry name" value="HEMOLYSIN_CALCIUM"/>
    <property type="match status" value="2"/>
</dbReference>
<proteinExistence type="inferred from homology"/>
<accession>A0A037ZQD9</accession>
<dbReference type="SUPFAM" id="SSF55486">
    <property type="entry name" value="Metalloproteases ('zincins'), catalytic domain"/>
    <property type="match status" value="1"/>
</dbReference>
<dbReference type="STRING" id="1454373.ACMU_00805"/>
<dbReference type="SMART" id="SM00235">
    <property type="entry name" value="ZnMc"/>
    <property type="match status" value="1"/>
</dbReference>
<evidence type="ECO:0000256" key="3">
    <source>
        <dbReference type="ARBA" id="ARBA00009490"/>
    </source>
</evidence>
<dbReference type="InterPro" id="IPR050557">
    <property type="entry name" value="RTX_toxin/Mannuronan_C5-epim"/>
</dbReference>
<dbReference type="GO" id="GO:0005509">
    <property type="term" value="F:calcium ion binding"/>
    <property type="evidence" value="ECO:0007669"/>
    <property type="project" value="InterPro"/>
</dbReference>
<dbReference type="InterPro" id="IPR001343">
    <property type="entry name" value="Hemolysn_Ca-bd"/>
</dbReference>
<dbReference type="PRINTS" id="PR00313">
    <property type="entry name" value="CABNDNGRPT"/>
</dbReference>
<dbReference type="GO" id="GO:0006508">
    <property type="term" value="P:proteolysis"/>
    <property type="evidence" value="ECO:0007669"/>
    <property type="project" value="InterPro"/>
</dbReference>
<dbReference type="Gene3D" id="3.40.390.10">
    <property type="entry name" value="Collagenase (Catalytic Domain)"/>
    <property type="match status" value="1"/>
</dbReference>
<keyword evidence="8" id="KW-1185">Reference proteome</keyword>
<protein>
    <recommendedName>
        <fullName evidence="6">Peptidase metallopeptidase domain-containing protein</fullName>
    </recommendedName>
</protein>
<evidence type="ECO:0000256" key="5">
    <source>
        <dbReference type="ARBA" id="ARBA00022737"/>
    </source>
</evidence>
<evidence type="ECO:0000259" key="6">
    <source>
        <dbReference type="SMART" id="SM00235"/>
    </source>
</evidence>
<dbReference type="PANTHER" id="PTHR38340">
    <property type="entry name" value="S-LAYER PROTEIN"/>
    <property type="match status" value="1"/>
</dbReference>
<dbReference type="Pfam" id="PF08548">
    <property type="entry name" value="Peptidase_M10_C"/>
    <property type="match status" value="1"/>
</dbReference>
<dbReference type="InterPro" id="IPR018511">
    <property type="entry name" value="Hemolysin-typ_Ca-bd_CS"/>
</dbReference>
<evidence type="ECO:0000256" key="4">
    <source>
        <dbReference type="ARBA" id="ARBA00022525"/>
    </source>
</evidence>
<comment type="caution">
    <text evidence="7">The sequence shown here is derived from an EMBL/GenBank/DDBJ whole genome shotgun (WGS) entry which is preliminary data.</text>
</comment>
<name>A0A037ZQD9_9RHOB</name>
<dbReference type="EMBL" id="JFKE01000001">
    <property type="protein sequence ID" value="KAJ57062.1"/>
    <property type="molecule type" value="Genomic_DNA"/>
</dbReference>
<evidence type="ECO:0000256" key="1">
    <source>
        <dbReference type="ARBA" id="ARBA00001913"/>
    </source>
</evidence>
<dbReference type="Gene3D" id="2.150.10.10">
    <property type="entry name" value="Serralysin-like metalloprotease, C-terminal"/>
    <property type="match status" value="2"/>
</dbReference>
<comment type="similarity">
    <text evidence="3">Belongs to the peptidase M10B family.</text>
</comment>
<dbReference type="GO" id="GO:0008237">
    <property type="term" value="F:metallopeptidase activity"/>
    <property type="evidence" value="ECO:0007669"/>
    <property type="project" value="InterPro"/>
</dbReference>